<feature type="transmembrane region" description="Helical" evidence="2">
    <location>
        <begin position="98"/>
        <end position="121"/>
    </location>
</feature>
<feature type="region of interest" description="Disordered" evidence="1">
    <location>
        <begin position="45"/>
        <end position="82"/>
    </location>
</feature>
<accession>A0AA85J1X6</accession>
<feature type="compositionally biased region" description="Basic residues" evidence="1">
    <location>
        <begin position="48"/>
        <end position="63"/>
    </location>
</feature>
<organism evidence="3 4">
    <name type="scientific">Trichobilharzia regenti</name>
    <name type="common">Nasal bird schistosome</name>
    <dbReference type="NCBI Taxonomy" id="157069"/>
    <lineage>
        <taxon>Eukaryota</taxon>
        <taxon>Metazoa</taxon>
        <taxon>Spiralia</taxon>
        <taxon>Lophotrochozoa</taxon>
        <taxon>Platyhelminthes</taxon>
        <taxon>Trematoda</taxon>
        <taxon>Digenea</taxon>
        <taxon>Strigeidida</taxon>
        <taxon>Schistosomatoidea</taxon>
        <taxon>Schistosomatidae</taxon>
        <taxon>Trichobilharzia</taxon>
    </lineage>
</organism>
<feature type="compositionally biased region" description="Polar residues" evidence="1">
    <location>
        <begin position="68"/>
        <end position="82"/>
    </location>
</feature>
<reference evidence="4" key="2">
    <citation type="submission" date="2023-11" db="UniProtKB">
        <authorList>
            <consortium name="WormBaseParasite"/>
        </authorList>
    </citation>
    <scope>IDENTIFICATION</scope>
</reference>
<keyword evidence="2" id="KW-1133">Transmembrane helix</keyword>
<reference evidence="3" key="1">
    <citation type="submission" date="2022-06" db="EMBL/GenBank/DDBJ databases">
        <authorList>
            <person name="Berger JAMES D."/>
            <person name="Berger JAMES D."/>
        </authorList>
    </citation>
    <scope>NUCLEOTIDE SEQUENCE [LARGE SCALE GENOMIC DNA]</scope>
</reference>
<keyword evidence="2" id="KW-0812">Transmembrane</keyword>
<sequence>MQQNTHIAKYYYYYYYDFYSGCYYPIPVTNSNMDRMEKRKLAVIYKTTRNKKRKRKKKKRKRMKGETNKQTNRPTLKGNRTNPVTMVKHQKHILIHSLIHSTSQSVIYYLLFICLFIYSFIELQTTTRGDTGNLQ</sequence>
<dbReference type="Proteomes" id="UP000050795">
    <property type="component" value="Unassembled WGS sequence"/>
</dbReference>
<evidence type="ECO:0000256" key="2">
    <source>
        <dbReference type="SAM" id="Phobius"/>
    </source>
</evidence>
<keyword evidence="3" id="KW-1185">Reference proteome</keyword>
<dbReference type="AlphaFoldDB" id="A0AA85J1X6"/>
<dbReference type="WBParaSite" id="TREG1_125100.1">
    <property type="protein sequence ID" value="TREG1_125100.1"/>
    <property type="gene ID" value="TREG1_125100"/>
</dbReference>
<evidence type="ECO:0000256" key="1">
    <source>
        <dbReference type="SAM" id="MobiDB-lite"/>
    </source>
</evidence>
<evidence type="ECO:0000313" key="4">
    <source>
        <dbReference type="WBParaSite" id="TREG1_125100.1"/>
    </source>
</evidence>
<name>A0AA85J1X6_TRIRE</name>
<keyword evidence="2" id="KW-0472">Membrane</keyword>
<evidence type="ECO:0000313" key="3">
    <source>
        <dbReference type="Proteomes" id="UP000050795"/>
    </source>
</evidence>
<proteinExistence type="predicted"/>
<protein>
    <submittedName>
        <fullName evidence="4">Uncharacterized protein</fullName>
    </submittedName>
</protein>